<dbReference type="GO" id="GO:0004558">
    <property type="term" value="F:alpha-1,4-glucosidase activity"/>
    <property type="evidence" value="ECO:0007669"/>
    <property type="project" value="TreeGrafter"/>
</dbReference>
<dbReference type="Proteomes" id="UP000708208">
    <property type="component" value="Unassembled WGS sequence"/>
</dbReference>
<protein>
    <submittedName>
        <fullName evidence="7">Uncharacterized protein</fullName>
    </submittedName>
</protein>
<dbReference type="Pfam" id="PF01055">
    <property type="entry name" value="Glyco_hydro_31_2nd"/>
    <property type="match status" value="1"/>
</dbReference>
<keyword evidence="1" id="KW-0106">Calcium</keyword>
<feature type="non-terminal residue" evidence="7">
    <location>
        <position position="1"/>
    </location>
</feature>
<evidence type="ECO:0000259" key="6">
    <source>
        <dbReference type="PROSITE" id="PS51448"/>
    </source>
</evidence>
<dbReference type="PANTHER" id="PTHR22762:SF133">
    <property type="entry name" value="P-TYPE DOMAIN-CONTAINING PROTEIN"/>
    <property type="match status" value="1"/>
</dbReference>
<name>A0A8J2P7I7_9HEXA</name>
<feature type="chain" id="PRO_5035273999" evidence="4">
    <location>
        <begin position="20"/>
        <end position="343"/>
    </location>
</feature>
<dbReference type="CDD" id="cd14752">
    <property type="entry name" value="GH31_N"/>
    <property type="match status" value="1"/>
</dbReference>
<keyword evidence="4" id="KW-0732">Signal</keyword>
<dbReference type="GO" id="GO:0005975">
    <property type="term" value="P:carbohydrate metabolic process"/>
    <property type="evidence" value="ECO:0007669"/>
    <property type="project" value="InterPro"/>
</dbReference>
<evidence type="ECO:0000313" key="7">
    <source>
        <dbReference type="EMBL" id="CAG7728912.1"/>
    </source>
</evidence>
<dbReference type="GO" id="GO:0016020">
    <property type="term" value="C:membrane"/>
    <property type="evidence" value="ECO:0007669"/>
    <property type="project" value="InterPro"/>
</dbReference>
<proteinExistence type="inferred from homology"/>
<evidence type="ECO:0000256" key="4">
    <source>
        <dbReference type="SAM" id="SignalP"/>
    </source>
</evidence>
<feature type="domain" description="Cadherin" evidence="5">
    <location>
        <begin position="72"/>
        <end position="156"/>
    </location>
</feature>
<keyword evidence="3" id="KW-0326">Glycosidase</keyword>
<evidence type="ECO:0000256" key="2">
    <source>
        <dbReference type="PROSITE-ProRule" id="PRU00779"/>
    </source>
</evidence>
<feature type="signal peptide" evidence="4">
    <location>
        <begin position="1"/>
        <end position="19"/>
    </location>
</feature>
<dbReference type="AlphaFoldDB" id="A0A8J2P7I7"/>
<dbReference type="GO" id="GO:0005509">
    <property type="term" value="F:calcium ion binding"/>
    <property type="evidence" value="ECO:0007669"/>
    <property type="project" value="UniProtKB-UniRule"/>
</dbReference>
<organism evidence="7 8">
    <name type="scientific">Allacma fusca</name>
    <dbReference type="NCBI Taxonomy" id="39272"/>
    <lineage>
        <taxon>Eukaryota</taxon>
        <taxon>Metazoa</taxon>
        <taxon>Ecdysozoa</taxon>
        <taxon>Arthropoda</taxon>
        <taxon>Hexapoda</taxon>
        <taxon>Collembola</taxon>
        <taxon>Symphypleona</taxon>
        <taxon>Sminthuridae</taxon>
        <taxon>Allacma</taxon>
    </lineage>
</organism>
<dbReference type="InterPro" id="IPR000519">
    <property type="entry name" value="P_trefoil_dom"/>
</dbReference>
<feature type="domain" description="P-type" evidence="6">
    <location>
        <begin position="20"/>
        <end position="68"/>
    </location>
</feature>
<evidence type="ECO:0000313" key="8">
    <source>
        <dbReference type="Proteomes" id="UP000708208"/>
    </source>
</evidence>
<dbReference type="OrthoDB" id="1334205at2759"/>
<comment type="caution">
    <text evidence="2">Lacks conserved residue(s) required for the propagation of feature annotation.</text>
</comment>
<comment type="similarity">
    <text evidence="3">Belongs to the glycosyl hydrolase 31 family.</text>
</comment>
<dbReference type="PROSITE" id="PS50268">
    <property type="entry name" value="CADHERIN_2"/>
    <property type="match status" value="1"/>
</dbReference>
<dbReference type="CDD" id="cd00111">
    <property type="entry name" value="Trefoil"/>
    <property type="match status" value="1"/>
</dbReference>
<dbReference type="GO" id="GO:0007156">
    <property type="term" value="P:homophilic cell adhesion via plasma membrane adhesion molecules"/>
    <property type="evidence" value="ECO:0007669"/>
    <property type="project" value="InterPro"/>
</dbReference>
<dbReference type="EMBL" id="CAJVCH010170447">
    <property type="protein sequence ID" value="CAG7728912.1"/>
    <property type="molecule type" value="Genomic_DNA"/>
</dbReference>
<dbReference type="PANTHER" id="PTHR22762">
    <property type="entry name" value="ALPHA-GLUCOSIDASE"/>
    <property type="match status" value="1"/>
</dbReference>
<comment type="caution">
    <text evidence="7">The sequence shown here is derived from an EMBL/GenBank/DDBJ whole genome shotgun (WGS) entry which is preliminary data.</text>
</comment>
<reference evidence="7" key="1">
    <citation type="submission" date="2021-06" db="EMBL/GenBank/DDBJ databases">
        <authorList>
            <person name="Hodson N. C."/>
            <person name="Mongue J. A."/>
            <person name="Jaron S. K."/>
        </authorList>
    </citation>
    <scope>NUCLEOTIDE SEQUENCE</scope>
</reference>
<evidence type="ECO:0000259" key="5">
    <source>
        <dbReference type="PROSITE" id="PS50268"/>
    </source>
</evidence>
<evidence type="ECO:0000256" key="1">
    <source>
        <dbReference type="PROSITE-ProRule" id="PRU00043"/>
    </source>
</evidence>
<dbReference type="InterPro" id="IPR002126">
    <property type="entry name" value="Cadherin-like_dom"/>
</dbReference>
<accession>A0A8J2P7I7</accession>
<dbReference type="Pfam" id="PF00088">
    <property type="entry name" value="Trefoil"/>
    <property type="match status" value="1"/>
</dbReference>
<keyword evidence="8" id="KW-1185">Reference proteome</keyword>
<dbReference type="InterPro" id="IPR000322">
    <property type="entry name" value="Glyco_hydro_31_TIM"/>
</dbReference>
<gene>
    <name evidence="7" type="ORF">AFUS01_LOCUS17659</name>
</gene>
<keyword evidence="3" id="KW-0378">Hydrolase</keyword>
<evidence type="ECO:0000256" key="3">
    <source>
        <dbReference type="RuleBase" id="RU361185"/>
    </source>
</evidence>
<sequence length="343" mass="38200">MRSLLLIVAVTLVATLGEAQQCLPDFERIDCHPGPFTGDHKEQCEAMGCISCPAELPDWNVPSCYLPKSYGYRMVGQPENTGNGFRVNLQRATSISMFGSDSEALTLETFYESDYRLRIKITDGTPRYEVPLQVDPAQPSTGNLLYDVEFSNDPVFAFKVIRRATGTVIFDTSLGGLTFSDQFLQISTRLPNKNLYGIGEVEQLTFRHSFERFPVFALFNKDQPPDGDANMYGVHPHYTVLEDDGNAHAVVVVNSNAQEFVVLPAPGLLYRTIGGIIDIRIFMGPTPENTVQQYTEAVGRTKIPPYWSLGFQLCKFGYNTLEALKQVVERTAAAQIPQDVQYG</sequence>
<dbReference type="PROSITE" id="PS51448">
    <property type="entry name" value="P_TREFOIL_2"/>
    <property type="match status" value="1"/>
</dbReference>